<dbReference type="AlphaFoldDB" id="K5UKB8"/>
<dbReference type="RefSeq" id="XP_007401250.1">
    <property type="nucleotide sequence ID" value="XM_007401188.1"/>
</dbReference>
<dbReference type="OrthoDB" id="3248709at2759"/>
<dbReference type="InParanoid" id="K5UKB8"/>
<organism evidence="2 3">
    <name type="scientific">Phanerochaete carnosa (strain HHB-10118-sp)</name>
    <name type="common">White-rot fungus</name>
    <name type="synonym">Peniophora carnosa</name>
    <dbReference type="NCBI Taxonomy" id="650164"/>
    <lineage>
        <taxon>Eukaryota</taxon>
        <taxon>Fungi</taxon>
        <taxon>Dikarya</taxon>
        <taxon>Basidiomycota</taxon>
        <taxon>Agaricomycotina</taxon>
        <taxon>Agaricomycetes</taxon>
        <taxon>Polyporales</taxon>
        <taxon>Phanerochaetaceae</taxon>
        <taxon>Phanerochaete</taxon>
    </lineage>
</organism>
<name>K5UKB8_PHACS</name>
<gene>
    <name evidence="2" type="ORF">PHACADRAFT_264558</name>
</gene>
<evidence type="ECO:0000313" key="2">
    <source>
        <dbReference type="EMBL" id="EKM50056.1"/>
    </source>
</evidence>
<feature type="region of interest" description="Disordered" evidence="1">
    <location>
        <begin position="39"/>
        <end position="66"/>
    </location>
</feature>
<keyword evidence="3" id="KW-1185">Reference proteome</keyword>
<dbReference type="GeneID" id="18918852"/>
<feature type="compositionally biased region" description="Low complexity" evidence="1">
    <location>
        <begin position="39"/>
        <end position="51"/>
    </location>
</feature>
<dbReference type="HOGENOM" id="CLU_2831983_0_0_1"/>
<evidence type="ECO:0000256" key="1">
    <source>
        <dbReference type="SAM" id="MobiDB-lite"/>
    </source>
</evidence>
<dbReference type="EMBL" id="JH930479">
    <property type="protein sequence ID" value="EKM50056.1"/>
    <property type="molecule type" value="Genomic_DNA"/>
</dbReference>
<reference evidence="2 3" key="1">
    <citation type="journal article" date="2012" name="BMC Genomics">
        <title>Comparative genomics of the white-rot fungi, Phanerochaete carnosa and P. chrysosporium, to elucidate the genetic basis of the distinct wood types they colonize.</title>
        <authorList>
            <person name="Suzuki H."/>
            <person name="MacDonald J."/>
            <person name="Syed K."/>
            <person name="Salamov A."/>
            <person name="Hori C."/>
            <person name="Aerts A."/>
            <person name="Henrissat B."/>
            <person name="Wiebenga A."/>
            <person name="vanKuyk P.A."/>
            <person name="Barry K."/>
            <person name="Lindquist E."/>
            <person name="LaButti K."/>
            <person name="Lapidus A."/>
            <person name="Lucas S."/>
            <person name="Coutinho P."/>
            <person name="Gong Y."/>
            <person name="Samejima M."/>
            <person name="Mahadevan R."/>
            <person name="Abou-Zaid M."/>
            <person name="de Vries R.P."/>
            <person name="Igarashi K."/>
            <person name="Yadav J.S."/>
            <person name="Grigoriev I.V."/>
            <person name="Master E.R."/>
        </authorList>
    </citation>
    <scope>NUCLEOTIDE SEQUENCE [LARGE SCALE GENOMIC DNA]</scope>
    <source>
        <strain evidence="2 3">HHB-10118-sp</strain>
    </source>
</reference>
<proteinExistence type="predicted"/>
<accession>K5UKB8</accession>
<protein>
    <submittedName>
        <fullName evidence="2">Uncharacterized protein</fullName>
    </submittedName>
</protein>
<dbReference type="Proteomes" id="UP000008370">
    <property type="component" value="Unassembled WGS sequence"/>
</dbReference>
<sequence>MLVRTHVLSELCVLGILGLNVLQASYALRFPPAPLFSVPTPAKSTPATPKSLPQRRLGAFTPTVRP</sequence>
<dbReference type="KEGG" id="pco:PHACADRAFT_264558"/>
<evidence type="ECO:0000313" key="3">
    <source>
        <dbReference type="Proteomes" id="UP000008370"/>
    </source>
</evidence>